<dbReference type="GO" id="GO:0008233">
    <property type="term" value="F:peptidase activity"/>
    <property type="evidence" value="ECO:0007669"/>
    <property type="project" value="InterPro"/>
</dbReference>
<proteinExistence type="predicted"/>
<dbReference type="AlphaFoldDB" id="A0A7T9DJ07"/>
<dbReference type="Pfam" id="PF03412">
    <property type="entry name" value="Peptidase_C39"/>
    <property type="match status" value="1"/>
</dbReference>
<protein>
    <submittedName>
        <fullName evidence="2">C39 family peptidase</fullName>
    </submittedName>
</protein>
<dbReference type="InterPro" id="IPR005074">
    <property type="entry name" value="Peptidase_C39"/>
</dbReference>
<organism evidence="2">
    <name type="scientific">Candidatus Iainarchaeum sp</name>
    <dbReference type="NCBI Taxonomy" id="3101447"/>
    <lineage>
        <taxon>Archaea</taxon>
        <taxon>Candidatus Iainarchaeota</taxon>
        <taxon>Candidatus Iainarchaeia</taxon>
        <taxon>Candidatus Iainarchaeales</taxon>
        <taxon>Candidatus Iainarchaeaceae</taxon>
        <taxon>Candidatus Iainarchaeum</taxon>
    </lineage>
</organism>
<accession>A0A7T9DJ07</accession>
<evidence type="ECO:0000259" key="1">
    <source>
        <dbReference type="PROSITE" id="PS50990"/>
    </source>
</evidence>
<dbReference type="EMBL" id="CP064981">
    <property type="protein sequence ID" value="QQR92115.1"/>
    <property type="molecule type" value="Genomic_DNA"/>
</dbReference>
<sequence>MLLLKLVWQRPSYCGPACLEMVSDYFGSEISQKEWARHCGTTLTHGTPAKKMVAAAKQAGFDAMTQDEASFSDIQSWLKKKIPVIVNWFSVDEGHYSVAVKLDKKNIWLADPEIARVQKMDRKTFFRVWFDFHGDFMQKKNDIILRRMLVLFPREGK</sequence>
<gene>
    <name evidence="2" type="ORF">IPJ89_03030</name>
</gene>
<reference evidence="2" key="1">
    <citation type="submission" date="2020-11" db="EMBL/GenBank/DDBJ databases">
        <title>Connecting structure to function with the recovery of over 1000 high-quality activated sludge metagenome-assembled genomes encoding full-length rRNA genes using long-read sequencing.</title>
        <authorList>
            <person name="Singleton C.M."/>
            <person name="Petriglieri F."/>
            <person name="Kristensen J.M."/>
            <person name="Kirkegaard R.H."/>
            <person name="Michaelsen T.Y."/>
            <person name="Andersen M.H."/>
            <person name="Karst S.M."/>
            <person name="Dueholm M.S."/>
            <person name="Nielsen P.H."/>
            <person name="Albertsen M."/>
        </authorList>
    </citation>
    <scope>NUCLEOTIDE SEQUENCE</scope>
    <source>
        <strain evidence="2">Fred_18-Q3-R57-64_BAT3C.431</strain>
    </source>
</reference>
<dbReference type="GO" id="GO:0006508">
    <property type="term" value="P:proteolysis"/>
    <property type="evidence" value="ECO:0007669"/>
    <property type="project" value="InterPro"/>
</dbReference>
<dbReference type="GO" id="GO:0016020">
    <property type="term" value="C:membrane"/>
    <property type="evidence" value="ECO:0007669"/>
    <property type="project" value="InterPro"/>
</dbReference>
<dbReference type="Gene3D" id="3.90.70.10">
    <property type="entry name" value="Cysteine proteinases"/>
    <property type="match status" value="1"/>
</dbReference>
<dbReference type="PROSITE" id="PS50990">
    <property type="entry name" value="PEPTIDASE_C39"/>
    <property type="match status" value="1"/>
</dbReference>
<name>A0A7T9DJ07_9ARCH</name>
<feature type="domain" description="Peptidase C39" evidence="1">
    <location>
        <begin position="9"/>
        <end position="136"/>
    </location>
</feature>
<dbReference type="GO" id="GO:0005524">
    <property type="term" value="F:ATP binding"/>
    <property type="evidence" value="ECO:0007669"/>
    <property type="project" value="InterPro"/>
</dbReference>
<dbReference type="Proteomes" id="UP000596004">
    <property type="component" value="Chromosome"/>
</dbReference>
<evidence type="ECO:0000313" key="2">
    <source>
        <dbReference type="EMBL" id="QQR92115.1"/>
    </source>
</evidence>